<dbReference type="RefSeq" id="WP_109458124.1">
    <property type="nucleotide sequence ID" value="NZ_QFBC01000003.1"/>
</dbReference>
<dbReference type="Proteomes" id="UP000245252">
    <property type="component" value="Unassembled WGS sequence"/>
</dbReference>
<dbReference type="Pfam" id="PF10543">
    <property type="entry name" value="ORF6N"/>
    <property type="match status" value="1"/>
</dbReference>
<dbReference type="EMBL" id="QFBC01000003">
    <property type="protein sequence ID" value="PWE56749.1"/>
    <property type="molecule type" value="Genomic_DNA"/>
</dbReference>
<dbReference type="OrthoDB" id="7225519at2"/>
<evidence type="ECO:0000313" key="3">
    <source>
        <dbReference type="Proteomes" id="UP000245252"/>
    </source>
</evidence>
<reference evidence="2 3" key="1">
    <citation type="submission" date="2018-05" db="EMBL/GenBank/DDBJ databases">
        <title>The draft genome of strain NS-104.</title>
        <authorList>
            <person name="Hang P."/>
            <person name="Jiang J."/>
        </authorList>
    </citation>
    <scope>NUCLEOTIDE SEQUENCE [LARGE SCALE GENOMIC DNA]</scope>
    <source>
        <strain evidence="2 3">NS-104</strain>
    </source>
</reference>
<sequence length="279" mass="31049">MEDSSKRNSVQIAGTDIRKIEYRGQQVVTFAMIDKVHKRPDGTAGRSFRENRERFVDGDDCIELTSDEIRRMSLEGVLPRRTARATLITKRGYLKIAKTLGDDKAWEVFDEMIERYFAVEQIVETAKVVHLDRAARETRLFMRQALQIAGLAGLAGNQRLIAANRSTRKATGFDYLDSMGIPHMEAPQNDVLLTATDIGKQLGAISAIRVNHLLSEHGFQIGGRDSKGHGFWKPTEKGIKAGGVMVDVERSNKTGQARQLRWASNIVATLRDIIGGEAA</sequence>
<name>A0A2U2DU54_9HYPH</name>
<organism evidence="2 3">
    <name type="scientific">Metarhizobium album</name>
    <dbReference type="NCBI Taxonomy" id="2182425"/>
    <lineage>
        <taxon>Bacteria</taxon>
        <taxon>Pseudomonadati</taxon>
        <taxon>Pseudomonadota</taxon>
        <taxon>Alphaproteobacteria</taxon>
        <taxon>Hyphomicrobiales</taxon>
        <taxon>Rhizobiaceae</taxon>
        <taxon>Metarhizobium</taxon>
    </lineage>
</organism>
<dbReference type="AlphaFoldDB" id="A0A2U2DU54"/>
<protein>
    <recommendedName>
        <fullName evidence="1">KilA-N DNA-binding domain-containing protein</fullName>
    </recommendedName>
</protein>
<dbReference type="InterPro" id="IPR018873">
    <property type="entry name" value="KilA-N_DNA-bd_domain"/>
</dbReference>
<comment type="caution">
    <text evidence="2">The sequence shown here is derived from an EMBL/GenBank/DDBJ whole genome shotgun (WGS) entry which is preliminary data.</text>
</comment>
<keyword evidence="3" id="KW-1185">Reference proteome</keyword>
<proteinExistence type="predicted"/>
<feature type="domain" description="KilA-N DNA-binding" evidence="1">
    <location>
        <begin position="20"/>
        <end position="98"/>
    </location>
</feature>
<gene>
    <name evidence="2" type="ORF">DEM27_10320</name>
</gene>
<accession>A0A2U2DU54</accession>
<evidence type="ECO:0000313" key="2">
    <source>
        <dbReference type="EMBL" id="PWE56749.1"/>
    </source>
</evidence>
<evidence type="ECO:0000259" key="1">
    <source>
        <dbReference type="Pfam" id="PF10543"/>
    </source>
</evidence>